<dbReference type="InterPro" id="IPR053914">
    <property type="entry name" value="DGF-1_N"/>
</dbReference>
<feature type="domain" description="Dispersed gene family protein 1 N-terminal" evidence="5">
    <location>
        <begin position="2"/>
        <end position="52"/>
    </location>
</feature>
<dbReference type="InterPro" id="IPR021282">
    <property type="entry name" value="Dispersed_gene_fam_prot1_dom5"/>
</dbReference>
<dbReference type="Proteomes" id="UP000007350">
    <property type="component" value="Unassembled WGS sequence"/>
</dbReference>
<evidence type="ECO:0000313" key="6">
    <source>
        <dbReference type="EMBL" id="EKF26580.1"/>
    </source>
</evidence>
<dbReference type="Pfam" id="PF11024">
    <property type="entry name" value="DGF-1_4"/>
    <property type="match status" value="1"/>
</dbReference>
<evidence type="ECO:0000256" key="2">
    <source>
        <dbReference type="SAM" id="Phobius"/>
    </source>
</evidence>
<evidence type="ECO:0000259" key="5">
    <source>
        <dbReference type="Pfam" id="PF22279"/>
    </source>
</evidence>
<dbReference type="Pfam" id="PF22279">
    <property type="entry name" value="DGF-1_N"/>
    <property type="match status" value="1"/>
</dbReference>
<reference evidence="6 7" key="1">
    <citation type="journal article" date="2012" name="BMC Genomics">
        <title>Comparative genomic analysis of human infective Trypanosoma cruzi lineages with the bat-restricted subspecies T. cruzi marinkellei.</title>
        <authorList>
            <person name="Franzen O."/>
            <person name="Talavera-Lopez C."/>
            <person name="Ochaya S."/>
            <person name="Butler C.E."/>
            <person name="Messenger L.A."/>
            <person name="Lewis M.D."/>
            <person name="Llewellyn M.S."/>
            <person name="Marinkelle C.J."/>
            <person name="Tyler K.M."/>
            <person name="Miles M.A."/>
            <person name="Andersson B."/>
        </authorList>
    </citation>
    <scope>NUCLEOTIDE SEQUENCE [LARGE SCALE GENOMIC DNA]</scope>
    <source>
        <strain evidence="6 7">B7</strain>
    </source>
</reference>
<keyword evidence="2" id="KW-1133">Transmembrane helix</keyword>
<accession>K2MHJ7</accession>
<evidence type="ECO:0000313" key="7">
    <source>
        <dbReference type="Proteomes" id="UP000007350"/>
    </source>
</evidence>
<keyword evidence="2" id="KW-0812">Transmembrane</keyword>
<keyword evidence="2" id="KW-0472">Membrane</keyword>
<protein>
    <submittedName>
        <fullName evidence="6">Dispersed gene family protein 1 (DGF-1), putative</fullName>
    </submittedName>
</protein>
<name>K2MHJ7_TRYCR</name>
<dbReference type="AlphaFoldDB" id="K2MHJ7"/>
<evidence type="ECO:0000259" key="3">
    <source>
        <dbReference type="Pfam" id="PF11024"/>
    </source>
</evidence>
<feature type="region of interest" description="Disordered" evidence="1">
    <location>
        <begin position="79"/>
        <end position="102"/>
    </location>
</feature>
<organism evidence="6 7">
    <name type="scientific">Trypanosoma cruzi marinkellei</name>
    <dbReference type="NCBI Taxonomy" id="85056"/>
    <lineage>
        <taxon>Eukaryota</taxon>
        <taxon>Discoba</taxon>
        <taxon>Euglenozoa</taxon>
        <taxon>Kinetoplastea</taxon>
        <taxon>Metakinetoplastina</taxon>
        <taxon>Trypanosomatida</taxon>
        <taxon>Trypanosomatidae</taxon>
        <taxon>Trypanosoma</taxon>
        <taxon>Schizotrypanum</taxon>
    </lineage>
</organism>
<dbReference type="Pfam" id="PF11038">
    <property type="entry name" value="DGF-1_5"/>
    <property type="match status" value="1"/>
</dbReference>
<feature type="domain" description="Dispersed gene family protein 1" evidence="3">
    <location>
        <begin position="59"/>
        <end position="133"/>
    </location>
</feature>
<dbReference type="InterPro" id="IPR021004">
    <property type="entry name" value="Dispersed_gene_fam_prot1_dom4"/>
</dbReference>
<feature type="compositionally biased region" description="Low complexity" evidence="1">
    <location>
        <begin position="79"/>
        <end position="95"/>
    </location>
</feature>
<evidence type="ECO:0000259" key="4">
    <source>
        <dbReference type="Pfam" id="PF11038"/>
    </source>
</evidence>
<sequence>MNYRSAGIIGKFRPVACGVCDADVRCFAAATRAMSGSCRCRCAEGGYGRDCLPVYLPRVDGCNRTPALPLLSRTATLTETRSPTPTVTPSLSTTRYSPTQYGPTETLQVSETVALSPTRTSTASVSGTLLWSDVACPTLAVTMTAAGGGLTQNDIRGGGSAVPTRLMVALPPPFRWARDPQLCAHLSFVPVSTAQPRGFGGPWGAMLSNATWVRNATNPSTVLELAVPVHRGYFIAADETIVIRCDAAAVSGGCKGVLLGSFTIACNMLPAAASVLSAITGVVASATAVAVVVTGGLGS</sequence>
<evidence type="ECO:0000256" key="1">
    <source>
        <dbReference type="SAM" id="MobiDB-lite"/>
    </source>
</evidence>
<gene>
    <name evidence="6" type="ORF">MOQ_009720</name>
</gene>
<feature type="domain" description="Dispersed gene family protein 1" evidence="4">
    <location>
        <begin position="146"/>
        <end position="265"/>
    </location>
</feature>
<comment type="caution">
    <text evidence="6">The sequence shown here is derived from an EMBL/GenBank/DDBJ whole genome shotgun (WGS) entry which is preliminary data.</text>
</comment>
<feature type="non-terminal residue" evidence="6">
    <location>
        <position position="299"/>
    </location>
</feature>
<keyword evidence="7" id="KW-1185">Reference proteome</keyword>
<dbReference type="EMBL" id="AHKC01020345">
    <property type="protein sequence ID" value="EKF26580.1"/>
    <property type="molecule type" value="Genomic_DNA"/>
</dbReference>
<proteinExistence type="predicted"/>
<feature type="transmembrane region" description="Helical" evidence="2">
    <location>
        <begin position="271"/>
        <end position="297"/>
    </location>
</feature>